<protein>
    <recommendedName>
        <fullName evidence="3">DUF8107 domain-containing protein</fullName>
    </recommendedName>
</protein>
<evidence type="ECO:0000313" key="7">
    <source>
        <dbReference type="Proteomes" id="UP001567571"/>
    </source>
</evidence>
<reference evidence="5 7" key="3">
    <citation type="submission" date="2024-06" db="EMBL/GenBank/DDBJ databases">
        <title>Halorubrum miltondacostae sp. nov., a potential PHA producer isolated from an inland solar saltern in Rio Maior, Portugal.</title>
        <authorList>
            <person name="Albuquerque L."/>
            <person name="Viver T."/>
            <person name="Barroso C."/>
            <person name="Claudino R."/>
            <person name="Galvan M."/>
            <person name="Simoes G."/>
            <person name="Lobo Da Cunha A."/>
            <person name="Egas C."/>
        </authorList>
    </citation>
    <scope>NUCLEOTIDE SEQUENCE [LARGE SCALE GENOMIC DNA]</scope>
    <source>
        <strain evidence="5 7">DSM 18646</strain>
    </source>
</reference>
<proteinExistence type="predicted"/>
<keyword evidence="7" id="KW-1185">Reference proteome</keyword>
<evidence type="ECO:0000256" key="1">
    <source>
        <dbReference type="SAM" id="MobiDB-lite"/>
    </source>
</evidence>
<keyword evidence="2" id="KW-1133">Transmembrane helix</keyword>
<keyword evidence="2" id="KW-0472">Membrane</keyword>
<gene>
    <name evidence="5" type="ORF">ABNG02_00280</name>
    <name evidence="4" type="ORF">GCM10008994_18700</name>
</gene>
<dbReference type="EMBL" id="JBEDNW010000001">
    <property type="protein sequence ID" value="MEZ3165758.1"/>
    <property type="molecule type" value="Genomic_DNA"/>
</dbReference>
<dbReference type="Proteomes" id="UP001567571">
    <property type="component" value="Unassembled WGS sequence"/>
</dbReference>
<feature type="region of interest" description="Disordered" evidence="1">
    <location>
        <begin position="1"/>
        <end position="20"/>
    </location>
</feature>
<reference evidence="4" key="2">
    <citation type="submission" date="2023-12" db="EMBL/GenBank/DDBJ databases">
        <authorList>
            <person name="Sun Q."/>
            <person name="Inoue M."/>
        </authorList>
    </citation>
    <scope>NUCLEOTIDE SEQUENCE</scope>
    <source>
        <strain evidence="4">JCM 14265</strain>
    </source>
</reference>
<feature type="transmembrane region" description="Helical" evidence="2">
    <location>
        <begin position="27"/>
        <end position="47"/>
    </location>
</feature>
<evidence type="ECO:0000313" key="6">
    <source>
        <dbReference type="Proteomes" id="UP001501425"/>
    </source>
</evidence>
<feature type="domain" description="DUF8107" evidence="3">
    <location>
        <begin position="1"/>
        <end position="75"/>
    </location>
</feature>
<feature type="transmembrane region" description="Helical" evidence="2">
    <location>
        <begin position="59"/>
        <end position="76"/>
    </location>
</feature>
<keyword evidence="2" id="KW-0812">Transmembrane</keyword>
<reference evidence="4" key="1">
    <citation type="journal article" date="2014" name="Int. J. Syst. Evol. Microbiol.">
        <title>Complete genome sequence of Corynebacterium casei LMG S-19264T (=DSM 44701T), isolated from a smear-ripened cheese.</title>
        <authorList>
            <consortium name="US DOE Joint Genome Institute (JGI-PGF)"/>
            <person name="Walter F."/>
            <person name="Albersmeier A."/>
            <person name="Kalinowski J."/>
            <person name="Ruckert C."/>
        </authorList>
    </citation>
    <scope>NUCLEOTIDE SEQUENCE</scope>
    <source>
        <strain evidence="4">JCM 14265</strain>
    </source>
</reference>
<organism evidence="4 6">
    <name type="scientific">Halorubrum ejinorense</name>
    <dbReference type="NCBI Taxonomy" id="425309"/>
    <lineage>
        <taxon>Archaea</taxon>
        <taxon>Methanobacteriati</taxon>
        <taxon>Methanobacteriota</taxon>
        <taxon>Stenosarchaea group</taxon>
        <taxon>Halobacteria</taxon>
        <taxon>Halobacteriales</taxon>
        <taxon>Haloferacaceae</taxon>
        <taxon>Halorubrum</taxon>
    </lineage>
</organism>
<dbReference type="Pfam" id="PF26409">
    <property type="entry name" value="DUF8107"/>
    <property type="match status" value="1"/>
</dbReference>
<name>A0AAV3STC4_9EURY</name>
<dbReference type="AlphaFoldDB" id="A0AAV3STC4"/>
<dbReference type="EMBL" id="BAAADQ010000009">
    <property type="protein sequence ID" value="GAA0543965.1"/>
    <property type="molecule type" value="Genomic_DNA"/>
</dbReference>
<dbReference type="InterPro" id="IPR058420">
    <property type="entry name" value="DUF8107"/>
</dbReference>
<comment type="caution">
    <text evidence="4">The sequence shown here is derived from an EMBL/GenBank/DDBJ whole genome shotgun (WGS) entry which is preliminary data.</text>
</comment>
<dbReference type="Proteomes" id="UP001501425">
    <property type="component" value="Unassembled WGS sequence"/>
</dbReference>
<evidence type="ECO:0000259" key="3">
    <source>
        <dbReference type="Pfam" id="PF26409"/>
    </source>
</evidence>
<evidence type="ECO:0000313" key="4">
    <source>
        <dbReference type="EMBL" id="GAA0543965.1"/>
    </source>
</evidence>
<accession>A0AAV3STC4</accession>
<dbReference type="RefSeq" id="WP_343778536.1">
    <property type="nucleotide sequence ID" value="NZ_BAAADQ010000009.1"/>
</dbReference>
<evidence type="ECO:0000256" key="2">
    <source>
        <dbReference type="SAM" id="Phobius"/>
    </source>
</evidence>
<evidence type="ECO:0000313" key="5">
    <source>
        <dbReference type="EMBL" id="MEZ3165758.1"/>
    </source>
</evidence>
<sequence>MSDESGERSESRGIGDAVERSSGDPRVLLAMNAVLSTWFAWIVVWGLDFVGSAEFALRSVATLALLIFALTYVLVLR</sequence>